<keyword evidence="5" id="KW-0539">Nucleus</keyword>
<sequence length="540" mass="57500">MPLAPALSPPTVARASQPCRSSNGQPPTAFPVSHVSSSEELSVQARVYTYNMFPNLTAPQHAQFHNPASVDAQPPATTLPNVLPPVNSQAQLFQAPLLHPGTSTALPSFLPPMPLPTAMPGAVPVPRPPTIPLAAPQPEQPAQMPQVVSKGKNKTYRGVRQRPWGKWAAEIRDPTIGNRRWLGTFDTAQEAARAYDAAARQIRGATARCNFSLDANEAEAQANAPAEPAPQPAQPRATTQRSRAQNNAAADNKAAPQSALSGSINDHALIDNTMLPRDVTGVMTVSDAMNIPGAAQNLDIMGPSRGNLAAPQARVRTGTTPRMSGWGQPAWPPGGNSIGRYTPLGTSPFGRSVDMVDIVKGLMDGPGDAMNMGSLRTELDVPMGMGLRGEMHNHQNIEYDEDIMMLGSTPKMSASVGQQWGHHQANPSSCQRNGMLRSAPVQAPARPPNSGGDQKDDDNGGDAAVFEDLMGMSPELGFTRPPVGTQSARAPADMSRPRHTGFITPQAQPSEFHLSRFAVPSVPAFRQPTPWNTPSQMIQQ</sequence>
<dbReference type="InterPro" id="IPR016177">
    <property type="entry name" value="DNA-bd_dom_sf"/>
</dbReference>
<keyword evidence="4" id="KW-0804">Transcription</keyword>
<proteinExistence type="predicted"/>
<evidence type="ECO:0000256" key="3">
    <source>
        <dbReference type="ARBA" id="ARBA00023125"/>
    </source>
</evidence>
<evidence type="ECO:0000256" key="1">
    <source>
        <dbReference type="ARBA" id="ARBA00004123"/>
    </source>
</evidence>
<comment type="subcellular location">
    <subcellularLocation>
        <location evidence="1">Nucleus</location>
    </subcellularLocation>
</comment>
<dbReference type="GO" id="GO:0003700">
    <property type="term" value="F:DNA-binding transcription factor activity"/>
    <property type="evidence" value="ECO:0007669"/>
    <property type="project" value="InterPro"/>
</dbReference>
<comment type="caution">
    <text evidence="8">The sequence shown here is derived from an EMBL/GenBank/DDBJ whole genome shotgun (WGS) entry which is preliminary data.</text>
</comment>
<keyword evidence="3" id="KW-0238">DNA-binding</keyword>
<accession>A0AAW1NXK6</accession>
<dbReference type="Proteomes" id="UP001465755">
    <property type="component" value="Unassembled WGS sequence"/>
</dbReference>
<organism evidence="8 9">
    <name type="scientific">Symbiochloris irregularis</name>
    <dbReference type="NCBI Taxonomy" id="706552"/>
    <lineage>
        <taxon>Eukaryota</taxon>
        <taxon>Viridiplantae</taxon>
        <taxon>Chlorophyta</taxon>
        <taxon>core chlorophytes</taxon>
        <taxon>Trebouxiophyceae</taxon>
        <taxon>Trebouxiales</taxon>
        <taxon>Trebouxiaceae</taxon>
        <taxon>Symbiochloris</taxon>
    </lineage>
</organism>
<dbReference type="InterPro" id="IPR050913">
    <property type="entry name" value="AP2/ERF_ERF"/>
</dbReference>
<dbReference type="GO" id="GO:0005634">
    <property type="term" value="C:nucleus"/>
    <property type="evidence" value="ECO:0007669"/>
    <property type="project" value="UniProtKB-SubCell"/>
</dbReference>
<feature type="compositionally biased region" description="Low complexity" evidence="6">
    <location>
        <begin position="244"/>
        <end position="255"/>
    </location>
</feature>
<dbReference type="CDD" id="cd00018">
    <property type="entry name" value="AP2"/>
    <property type="match status" value="1"/>
</dbReference>
<dbReference type="SUPFAM" id="SSF54171">
    <property type="entry name" value="DNA-binding domain"/>
    <property type="match status" value="1"/>
</dbReference>
<dbReference type="PANTHER" id="PTHR31194:SF140">
    <property type="entry name" value="ETHYLENE-RESPONSIVE TRANSCRIPTION FACTOR CRF2"/>
    <property type="match status" value="1"/>
</dbReference>
<evidence type="ECO:0000313" key="8">
    <source>
        <dbReference type="EMBL" id="KAK9796650.1"/>
    </source>
</evidence>
<feature type="region of interest" description="Disordered" evidence="6">
    <location>
        <begin position="218"/>
        <end position="259"/>
    </location>
</feature>
<feature type="domain" description="AP2/ERF" evidence="7">
    <location>
        <begin position="155"/>
        <end position="212"/>
    </location>
</feature>
<dbReference type="GO" id="GO:0003677">
    <property type="term" value="F:DNA binding"/>
    <property type="evidence" value="ECO:0007669"/>
    <property type="project" value="UniProtKB-KW"/>
</dbReference>
<evidence type="ECO:0000256" key="2">
    <source>
        <dbReference type="ARBA" id="ARBA00023015"/>
    </source>
</evidence>
<dbReference type="EMBL" id="JALJOQ010000115">
    <property type="protein sequence ID" value="KAK9796650.1"/>
    <property type="molecule type" value="Genomic_DNA"/>
</dbReference>
<gene>
    <name evidence="8" type="ORF">WJX73_009038</name>
</gene>
<dbReference type="Gene3D" id="3.30.730.10">
    <property type="entry name" value="AP2/ERF domain"/>
    <property type="match status" value="1"/>
</dbReference>
<keyword evidence="2" id="KW-0805">Transcription regulation</keyword>
<dbReference type="InterPro" id="IPR001471">
    <property type="entry name" value="AP2/ERF_dom"/>
</dbReference>
<dbReference type="PANTHER" id="PTHR31194">
    <property type="entry name" value="SHN SHINE , DNA BINDING / TRANSCRIPTION FACTOR"/>
    <property type="match status" value="1"/>
</dbReference>
<dbReference type="Pfam" id="PF00847">
    <property type="entry name" value="AP2"/>
    <property type="match status" value="1"/>
</dbReference>
<dbReference type="AlphaFoldDB" id="A0AAW1NXK6"/>
<dbReference type="PRINTS" id="PR00367">
    <property type="entry name" value="ETHRSPELEMNT"/>
</dbReference>
<evidence type="ECO:0000259" key="7">
    <source>
        <dbReference type="PROSITE" id="PS51032"/>
    </source>
</evidence>
<dbReference type="InterPro" id="IPR036955">
    <property type="entry name" value="AP2/ERF_dom_sf"/>
</dbReference>
<dbReference type="FunFam" id="3.30.730.10:FF:000001">
    <property type="entry name" value="Ethylene-responsive transcription factor 2"/>
    <property type="match status" value="1"/>
</dbReference>
<dbReference type="PROSITE" id="PS51032">
    <property type="entry name" value="AP2_ERF"/>
    <property type="match status" value="1"/>
</dbReference>
<evidence type="ECO:0000256" key="4">
    <source>
        <dbReference type="ARBA" id="ARBA00023163"/>
    </source>
</evidence>
<name>A0AAW1NXK6_9CHLO</name>
<evidence type="ECO:0000313" key="9">
    <source>
        <dbReference type="Proteomes" id="UP001465755"/>
    </source>
</evidence>
<evidence type="ECO:0000256" key="5">
    <source>
        <dbReference type="ARBA" id="ARBA00023242"/>
    </source>
</evidence>
<keyword evidence="9" id="KW-1185">Reference proteome</keyword>
<dbReference type="SMART" id="SM00380">
    <property type="entry name" value="AP2"/>
    <property type="match status" value="1"/>
</dbReference>
<feature type="region of interest" description="Disordered" evidence="6">
    <location>
        <begin position="1"/>
        <end position="33"/>
    </location>
</feature>
<feature type="compositionally biased region" description="Basic residues" evidence="6">
    <location>
        <begin position="151"/>
        <end position="160"/>
    </location>
</feature>
<protein>
    <recommendedName>
        <fullName evidence="7">AP2/ERF domain-containing protein</fullName>
    </recommendedName>
</protein>
<feature type="region of interest" description="Disordered" evidence="6">
    <location>
        <begin position="414"/>
        <end position="496"/>
    </location>
</feature>
<reference evidence="8 9" key="1">
    <citation type="journal article" date="2024" name="Nat. Commun.">
        <title>Phylogenomics reveals the evolutionary origins of lichenization in chlorophyte algae.</title>
        <authorList>
            <person name="Puginier C."/>
            <person name="Libourel C."/>
            <person name="Otte J."/>
            <person name="Skaloud P."/>
            <person name="Haon M."/>
            <person name="Grisel S."/>
            <person name="Petersen M."/>
            <person name="Berrin J.G."/>
            <person name="Delaux P.M."/>
            <person name="Dal Grande F."/>
            <person name="Keller J."/>
        </authorList>
    </citation>
    <scope>NUCLEOTIDE SEQUENCE [LARGE SCALE GENOMIC DNA]</scope>
    <source>
        <strain evidence="8 9">SAG 2036</strain>
    </source>
</reference>
<evidence type="ECO:0000256" key="6">
    <source>
        <dbReference type="SAM" id="MobiDB-lite"/>
    </source>
</evidence>
<feature type="region of interest" description="Disordered" evidence="6">
    <location>
        <begin position="138"/>
        <end position="160"/>
    </location>
</feature>